<gene>
    <name evidence="2" type="ORF">JK358_29180</name>
</gene>
<sequence>MLLAVIGLAQFVVGMGWLLPLAQRTLMVSLTLLAVAVLIVGLKLDRAPDADVDVRVKAGRALVIGYCVVTVFCGGTGVAIAVEEGAVMPDSGLVLPLPGELVLLAQSSTCGGGSTTYCVRFFSIAGAAGSETRVAERLTEHLTEAHDWVLEYHNGGWWGGCRVHGWRLDRQRVCVSVSPYEDEVEVRLSGSAP</sequence>
<evidence type="ECO:0000256" key="1">
    <source>
        <dbReference type="SAM" id="Phobius"/>
    </source>
</evidence>
<organism evidence="2 3">
    <name type="scientific">Nocardia acididurans</name>
    <dbReference type="NCBI Taxonomy" id="2802282"/>
    <lineage>
        <taxon>Bacteria</taxon>
        <taxon>Bacillati</taxon>
        <taxon>Actinomycetota</taxon>
        <taxon>Actinomycetes</taxon>
        <taxon>Mycobacteriales</taxon>
        <taxon>Nocardiaceae</taxon>
        <taxon>Nocardia</taxon>
    </lineage>
</organism>
<comment type="caution">
    <text evidence="2">The sequence shown here is derived from an EMBL/GenBank/DDBJ whole genome shotgun (WGS) entry which is preliminary data.</text>
</comment>
<keyword evidence="1" id="KW-0472">Membrane</keyword>
<keyword evidence="1" id="KW-1133">Transmembrane helix</keyword>
<proteinExistence type="predicted"/>
<name>A0ABS1MGZ9_9NOCA</name>
<protein>
    <submittedName>
        <fullName evidence="2">Uncharacterized protein</fullName>
    </submittedName>
</protein>
<accession>A0ABS1MGZ9</accession>
<evidence type="ECO:0000313" key="2">
    <source>
        <dbReference type="EMBL" id="MBL1078488.1"/>
    </source>
</evidence>
<dbReference type="Proteomes" id="UP000602198">
    <property type="component" value="Unassembled WGS sequence"/>
</dbReference>
<feature type="transmembrane region" description="Helical" evidence="1">
    <location>
        <begin position="26"/>
        <end position="42"/>
    </location>
</feature>
<dbReference type="EMBL" id="JAERRJ010000012">
    <property type="protein sequence ID" value="MBL1078488.1"/>
    <property type="molecule type" value="Genomic_DNA"/>
</dbReference>
<keyword evidence="3" id="KW-1185">Reference proteome</keyword>
<feature type="transmembrane region" description="Helical" evidence="1">
    <location>
        <begin position="63"/>
        <end position="82"/>
    </location>
</feature>
<dbReference type="RefSeq" id="WP_201953952.1">
    <property type="nucleotide sequence ID" value="NZ_JAERRJ010000012.1"/>
</dbReference>
<reference evidence="2 3" key="1">
    <citation type="submission" date="2021-01" db="EMBL/GenBank/DDBJ databases">
        <title>WGS of actinomycetes isolated from Thailand.</title>
        <authorList>
            <person name="Thawai C."/>
        </authorList>
    </citation>
    <scope>NUCLEOTIDE SEQUENCE [LARGE SCALE GENOMIC DNA]</scope>
    <source>
        <strain evidence="2 3">LPG 2</strain>
    </source>
</reference>
<evidence type="ECO:0000313" key="3">
    <source>
        <dbReference type="Proteomes" id="UP000602198"/>
    </source>
</evidence>
<keyword evidence="1" id="KW-0812">Transmembrane</keyword>